<dbReference type="InterPro" id="IPR009003">
    <property type="entry name" value="Peptidase_S1_PA"/>
</dbReference>
<dbReference type="GO" id="GO:0004252">
    <property type="term" value="F:serine-type endopeptidase activity"/>
    <property type="evidence" value="ECO:0007669"/>
    <property type="project" value="InterPro"/>
</dbReference>
<evidence type="ECO:0000256" key="3">
    <source>
        <dbReference type="ARBA" id="ARBA00022801"/>
    </source>
</evidence>
<dbReference type="CDD" id="cd06779">
    <property type="entry name" value="cpPDZ_Deg_HtrA-like"/>
    <property type="match status" value="1"/>
</dbReference>
<dbReference type="SMART" id="SM00228">
    <property type="entry name" value="PDZ"/>
    <property type="match status" value="1"/>
</dbReference>
<dbReference type="EMBL" id="JADHEI010000028">
    <property type="protein sequence ID" value="MBF2734743.1"/>
    <property type="molecule type" value="Genomic_DNA"/>
</dbReference>
<organism evidence="7 8">
    <name type="scientific">Candidatus Amphirhobacter heronislandensis</name>
    <dbReference type="NCBI Taxonomy" id="1732024"/>
    <lineage>
        <taxon>Bacteria</taxon>
        <taxon>Pseudomonadati</taxon>
        <taxon>Pseudomonadota</taxon>
        <taxon>Gammaproteobacteria</taxon>
        <taxon>Candidatus Tethybacterales</taxon>
        <taxon>Candidatus Tethybacteraceae</taxon>
        <taxon>Candidatus Amphirhobacter</taxon>
    </lineage>
</organism>
<evidence type="ECO:0000313" key="7">
    <source>
        <dbReference type="EMBL" id="MBF2734743.1"/>
    </source>
</evidence>
<protein>
    <submittedName>
        <fullName evidence="7">Trypsin-like peptidase domain-containing protein</fullName>
    </submittedName>
</protein>
<keyword evidence="3" id="KW-0378">Hydrolase</keyword>
<keyword evidence="5" id="KW-0472">Membrane</keyword>
<dbReference type="GO" id="GO:0006515">
    <property type="term" value="P:protein quality control for misfolded or incompletely synthesized proteins"/>
    <property type="evidence" value="ECO:0007669"/>
    <property type="project" value="TreeGrafter"/>
</dbReference>
<evidence type="ECO:0000259" key="6">
    <source>
        <dbReference type="PROSITE" id="PS50106"/>
    </source>
</evidence>
<dbReference type="PROSITE" id="PS50106">
    <property type="entry name" value="PDZ"/>
    <property type="match status" value="1"/>
</dbReference>
<sequence>MRGQRQARPRELWLLFAQTVTIVLALLFVYALVAPGGGFGREQPAAIDGQLSFSASLRRIMPSVVSIRTGGSDGPLADGFGIGSGVIVDAAGHILTNHHVIENSDDITVITGQGLSLDAEVLGSDPATDLAVLRVFPEEPLAAASFQDRRAPVQVGDVVMAVGSPYGLPSTASLGIVSAVGRSALGLSRYEHFIQTDAAINHGSSGGALTNVHGELVGISTALFAREHQGVYAQGIGFAIPAELAEAAYAQILAHGKFRRGWIGLRLGDINPLSARFSNVVDAWLVKGVEPNSPSERAGIEPGDLLLAINGRPPSQISFIEEATGELLRPGSEIELSLQRSTDLFAVTVRVYER</sequence>
<evidence type="ECO:0000256" key="5">
    <source>
        <dbReference type="SAM" id="Phobius"/>
    </source>
</evidence>
<dbReference type="InterPro" id="IPR001940">
    <property type="entry name" value="Peptidase_S1C"/>
</dbReference>
<dbReference type="Pfam" id="PF17820">
    <property type="entry name" value="PDZ_6"/>
    <property type="match status" value="1"/>
</dbReference>
<feature type="transmembrane region" description="Helical" evidence="5">
    <location>
        <begin position="12"/>
        <end position="33"/>
    </location>
</feature>
<evidence type="ECO:0000256" key="1">
    <source>
        <dbReference type="ARBA" id="ARBA00010541"/>
    </source>
</evidence>
<keyword evidence="2" id="KW-0645">Protease</keyword>
<dbReference type="InterPro" id="IPR001478">
    <property type="entry name" value="PDZ"/>
</dbReference>
<dbReference type="InterPro" id="IPR041489">
    <property type="entry name" value="PDZ_6"/>
</dbReference>
<dbReference type="PRINTS" id="PR00834">
    <property type="entry name" value="PROTEASES2C"/>
</dbReference>
<dbReference type="Pfam" id="PF13365">
    <property type="entry name" value="Trypsin_2"/>
    <property type="match status" value="1"/>
</dbReference>
<dbReference type="AlphaFoldDB" id="A0A930UBW9"/>
<evidence type="ECO:0000313" key="8">
    <source>
        <dbReference type="Proteomes" id="UP000604381"/>
    </source>
</evidence>
<comment type="similarity">
    <text evidence="1">Belongs to the peptidase S1C family.</text>
</comment>
<evidence type="ECO:0000256" key="4">
    <source>
        <dbReference type="ARBA" id="ARBA00022825"/>
    </source>
</evidence>
<name>A0A930UBW9_9GAMM</name>
<keyword evidence="4" id="KW-0720">Serine protease</keyword>
<gene>
    <name evidence="7" type="ORF">ISN26_01405</name>
</gene>
<dbReference type="Gene3D" id="2.30.42.10">
    <property type="match status" value="1"/>
</dbReference>
<dbReference type="Proteomes" id="UP000604381">
    <property type="component" value="Unassembled WGS sequence"/>
</dbReference>
<dbReference type="GO" id="GO:0042597">
    <property type="term" value="C:periplasmic space"/>
    <property type="evidence" value="ECO:0007669"/>
    <property type="project" value="TreeGrafter"/>
</dbReference>
<dbReference type="Gene3D" id="2.40.10.120">
    <property type="match status" value="1"/>
</dbReference>
<keyword evidence="5" id="KW-0812">Transmembrane</keyword>
<comment type="caution">
    <text evidence="7">The sequence shown here is derived from an EMBL/GenBank/DDBJ whole genome shotgun (WGS) entry which is preliminary data.</text>
</comment>
<dbReference type="PANTHER" id="PTHR22939">
    <property type="entry name" value="SERINE PROTEASE FAMILY S1C HTRA-RELATED"/>
    <property type="match status" value="1"/>
</dbReference>
<evidence type="ECO:0000256" key="2">
    <source>
        <dbReference type="ARBA" id="ARBA00022670"/>
    </source>
</evidence>
<dbReference type="SUPFAM" id="SSF50494">
    <property type="entry name" value="Trypsin-like serine proteases"/>
    <property type="match status" value="1"/>
</dbReference>
<accession>A0A930UBW9</accession>
<keyword evidence="8" id="KW-1185">Reference proteome</keyword>
<feature type="domain" description="PDZ" evidence="6">
    <location>
        <begin position="252"/>
        <end position="342"/>
    </location>
</feature>
<dbReference type="PANTHER" id="PTHR22939:SF101">
    <property type="entry name" value="PERIPLASMIC PH-DEPENDENT SERINE ENDOPROTEASE DEGQ"/>
    <property type="match status" value="1"/>
</dbReference>
<proteinExistence type="inferred from homology"/>
<keyword evidence="5" id="KW-1133">Transmembrane helix</keyword>
<dbReference type="InterPro" id="IPR036034">
    <property type="entry name" value="PDZ_sf"/>
</dbReference>
<reference evidence="7" key="1">
    <citation type="submission" date="2020-10" db="EMBL/GenBank/DDBJ databases">
        <title>An improved Amphimedon queenslandica hologenome assembly reveals how three proteobacterial symbionts can extend the metabolic phenotypic of their marine sponge host.</title>
        <authorList>
            <person name="Degnan B."/>
            <person name="Degnan S."/>
            <person name="Xiang X."/>
        </authorList>
    </citation>
    <scope>NUCLEOTIDE SEQUENCE</scope>
    <source>
        <strain evidence="7">AqS2</strain>
    </source>
</reference>
<dbReference type="SUPFAM" id="SSF50156">
    <property type="entry name" value="PDZ domain-like"/>
    <property type="match status" value="1"/>
</dbReference>